<keyword evidence="2" id="KW-1185">Reference proteome</keyword>
<comment type="caution">
    <text evidence="1">The sequence shown here is derived from an EMBL/GenBank/DDBJ whole genome shotgun (WGS) entry which is preliminary data.</text>
</comment>
<dbReference type="Proteomes" id="UP000075320">
    <property type="component" value="Unassembled WGS sequence"/>
</dbReference>
<dbReference type="PANTHER" id="PTHR33639">
    <property type="entry name" value="THIOL-DISULFIDE OXIDOREDUCTASE DCC"/>
    <property type="match status" value="1"/>
</dbReference>
<dbReference type="EMBL" id="LUKE01000003">
    <property type="protein sequence ID" value="KYG63674.1"/>
    <property type="molecule type" value="Genomic_DNA"/>
</dbReference>
<dbReference type="InterPro" id="IPR052927">
    <property type="entry name" value="DCC_oxidoreductase"/>
</dbReference>
<evidence type="ECO:0000313" key="2">
    <source>
        <dbReference type="Proteomes" id="UP000075320"/>
    </source>
</evidence>
<dbReference type="GO" id="GO:0015035">
    <property type="term" value="F:protein-disulfide reductase activity"/>
    <property type="evidence" value="ECO:0007669"/>
    <property type="project" value="InterPro"/>
</dbReference>
<evidence type="ECO:0000313" key="1">
    <source>
        <dbReference type="EMBL" id="KYG63674.1"/>
    </source>
</evidence>
<dbReference type="OrthoDB" id="5293621at2"/>
<organism evidence="1 2">
    <name type="scientific">Bdellovibrio bacteriovorus</name>
    <dbReference type="NCBI Taxonomy" id="959"/>
    <lineage>
        <taxon>Bacteria</taxon>
        <taxon>Pseudomonadati</taxon>
        <taxon>Bdellovibrionota</taxon>
        <taxon>Bdellovibrionia</taxon>
        <taxon>Bdellovibrionales</taxon>
        <taxon>Pseudobdellovibrionaceae</taxon>
        <taxon>Bdellovibrio</taxon>
    </lineage>
</organism>
<name>A0A150WJ14_BDEBC</name>
<dbReference type="PANTHER" id="PTHR33639:SF2">
    <property type="entry name" value="DUF393 DOMAIN-CONTAINING PROTEIN"/>
    <property type="match status" value="1"/>
</dbReference>
<dbReference type="Pfam" id="PF04134">
    <property type="entry name" value="DCC1-like"/>
    <property type="match status" value="1"/>
</dbReference>
<proteinExistence type="predicted"/>
<gene>
    <name evidence="1" type="ORF">AZI86_12655</name>
</gene>
<dbReference type="InterPro" id="IPR007263">
    <property type="entry name" value="DCC1-like"/>
</dbReference>
<accession>A0A150WJ14</accession>
<protein>
    <submittedName>
        <fullName evidence="1">Thiol-disulfide oxidoreductase</fullName>
    </submittedName>
</protein>
<reference evidence="1 2" key="1">
    <citation type="submission" date="2016-03" db="EMBL/GenBank/DDBJ databases">
        <authorList>
            <person name="Ploux O."/>
        </authorList>
    </citation>
    <scope>NUCLEOTIDE SEQUENCE [LARGE SCALE GENOMIC DNA]</scope>
    <source>
        <strain evidence="1 2">R0</strain>
    </source>
</reference>
<dbReference type="RefSeq" id="WP_061835568.1">
    <property type="nucleotide sequence ID" value="NZ_LUKE01000003.1"/>
</dbReference>
<dbReference type="AlphaFoldDB" id="A0A150WJ14"/>
<sequence>MGNTNSQTDLKNRRIIFFDGVCHLCNSFVDTVVSLDKSHVFQFAPFQGETAKALLNDQDRNSLETVIYFEAGIPYRKSSAVIKILTKLGGPYKLLNLGWIIPRFLRDAMYGFVAKNRYAWFGKEETCRIPTPEERSYLLP</sequence>